<comment type="similarity">
    <text evidence="1">Belongs to the helicase family. UvrD subfamily.</text>
</comment>
<dbReference type="PROSITE" id="PS51198">
    <property type="entry name" value="UVRD_HELICASE_ATP_BIND"/>
    <property type="match status" value="1"/>
</dbReference>
<dbReference type="Pfam" id="PF00580">
    <property type="entry name" value="UvrD-helicase"/>
    <property type="match status" value="1"/>
</dbReference>
<comment type="catalytic activity">
    <reaction evidence="12">
        <text>Couples ATP hydrolysis with the unwinding of duplex DNA by translocating in the 3'-5' direction.</text>
        <dbReference type="EC" id="5.6.2.4"/>
    </reaction>
</comment>
<protein>
    <recommendedName>
        <fullName evidence="13">DNA 3'-5' helicase</fullName>
        <ecNumber evidence="13">5.6.2.4</ecNumber>
    </recommendedName>
</protein>
<dbReference type="InterPro" id="IPR000212">
    <property type="entry name" value="DNA_helicase_UvrD/REP"/>
</dbReference>
<keyword evidence="9" id="KW-0238">DNA-binding</keyword>
<keyword evidence="5 15" id="KW-0378">Hydrolase</keyword>
<proteinExistence type="inferred from homology"/>
<keyword evidence="8 15" id="KW-0067">ATP-binding</keyword>
<keyword evidence="7" id="KW-0269">Exonuclease</keyword>
<evidence type="ECO:0000256" key="16">
    <source>
        <dbReference type="SAM" id="MobiDB-lite"/>
    </source>
</evidence>
<evidence type="ECO:0000259" key="17">
    <source>
        <dbReference type="PROSITE" id="PS51198"/>
    </source>
</evidence>
<evidence type="ECO:0000256" key="15">
    <source>
        <dbReference type="PROSITE-ProRule" id="PRU00560"/>
    </source>
</evidence>
<dbReference type="InterPro" id="IPR014017">
    <property type="entry name" value="DNA_helicase_UvrD-like_C"/>
</dbReference>
<dbReference type="InterPro" id="IPR027417">
    <property type="entry name" value="P-loop_NTPase"/>
</dbReference>
<dbReference type="Gene3D" id="1.10.486.10">
    <property type="entry name" value="PCRA, domain 4"/>
    <property type="match status" value="1"/>
</dbReference>
<evidence type="ECO:0000256" key="10">
    <source>
        <dbReference type="ARBA" id="ARBA00023204"/>
    </source>
</evidence>
<keyword evidence="20" id="KW-1185">Reference proteome</keyword>
<keyword evidence="11" id="KW-0413">Isomerase</keyword>
<dbReference type="InterPro" id="IPR013986">
    <property type="entry name" value="DExx_box_DNA_helicase_dom_sf"/>
</dbReference>
<dbReference type="EMBL" id="CP008944">
    <property type="protein sequence ID" value="AIG63800.1"/>
    <property type="molecule type" value="Genomic_DNA"/>
</dbReference>
<dbReference type="PROSITE" id="PS51217">
    <property type="entry name" value="UVRD_HELICASE_CTER"/>
    <property type="match status" value="1"/>
</dbReference>
<evidence type="ECO:0000256" key="14">
    <source>
        <dbReference type="ARBA" id="ARBA00048988"/>
    </source>
</evidence>
<evidence type="ECO:0000256" key="2">
    <source>
        <dbReference type="ARBA" id="ARBA00022722"/>
    </source>
</evidence>
<dbReference type="InterPro" id="IPR011604">
    <property type="entry name" value="PDDEXK-like_dom_sf"/>
</dbReference>
<dbReference type="Gene3D" id="1.10.10.160">
    <property type="match status" value="1"/>
</dbReference>
<evidence type="ECO:0000256" key="3">
    <source>
        <dbReference type="ARBA" id="ARBA00022741"/>
    </source>
</evidence>
<accession>A0ABN4DC49</accession>
<evidence type="ECO:0000313" key="19">
    <source>
        <dbReference type="EMBL" id="AIG63800.1"/>
    </source>
</evidence>
<evidence type="ECO:0000256" key="1">
    <source>
        <dbReference type="ARBA" id="ARBA00009922"/>
    </source>
</evidence>
<dbReference type="Proteomes" id="UP000028504">
    <property type="component" value="Chromosome"/>
</dbReference>
<feature type="domain" description="UvrD-like helicase ATP-binding" evidence="17">
    <location>
        <begin position="32"/>
        <end position="330"/>
    </location>
</feature>
<sequence length="1068" mass="114715">MADTSSSPPAYPPANSAALPEVRLRADGASAPARDWSELEPGLPSTGLWQVTGVAGAGVTSLVVDTAAARLAEGLDPSGLMVITASKEAAARMRTELNAIIAGRAGGNEGFVSDNALVRPIHSVAFALLRLGLDEDVRLITGAQQDTVIRELLAGQAEENRGQWPPELRPALNYLGFARQLRDFLLRAAERGVGPDYLANLARAYARPMWAGAADFLTEYRQTMALAGTHQFSASELVAAALQVLDSAPELVDSLGLHTVLVDDAQHLDPRSVDLVRTLAEHVCARSTGLAVIAGDPDQSIFRFRGASSAWLHGFDADHRIRLEESRRDPKVGAVIATSAVEHRAVVADAVRRAHLIDRVDWQDIAVIVRKSSQIEAARRGLLAAGVPVHVSATDVVLSEQPIVSGLLLGVRALETTLSAAELHKLVLGPIGGADPITLRRLLRGLRRVRMDQRAVATLAELVDPRAERDPELEDSVAGVLTGRERDVLDRLRRVLAAGFEAYSQGGSVEEVLWGLWQATGLTERLSARALRGGAAGSQADRELDAMMALFDAAGDWVERRPQAGLASFVTSITEQEPPTGVRDRRVDTPQAVSVLSAHSAAGRQWRRVVVAGVQDDVWPALGETGSLFEQEEFIDLLDRGVDPNLPKDPLAPAGRGEKLAEERRLFHHVAMRRATEEVIVTAVDAPDADQPTEPSRFIAELGCPVRKLDAGRLTGADAPEAAESHDPGPGGGEAEQPRFSVLSVPHLVAELRRAACLGSAAPARREQAIRQLCRLYSAEVPGADPEQWWDNRQLSDARELVPPGRVRLSPSKIEALVACPLRAELEGVAQDQDTPVYLTKGTLVHAFAEAVAQGVDPNWARGQVVEAFADVLAVPSWSRQHQLEEFTELLDCTARWIQGRSGPFELLGVEVPFDVAIGSEVSISGRIDRLERERSSGQVFVVDLKTGKTAPSNKAAEDNPQLFAYQLALSRSELRAGASEIGAGSEHPERGGALLVYPAKQLRGGTPTVRAQSAKTEDELDELAAELPALAAQRRGPRLVARINDGCTSCQLKTMCPAHSGRTAFDD</sequence>
<dbReference type="InterPro" id="IPR014016">
    <property type="entry name" value="UvrD-like_ATP-bd"/>
</dbReference>
<evidence type="ECO:0000256" key="7">
    <source>
        <dbReference type="ARBA" id="ARBA00022839"/>
    </source>
</evidence>
<dbReference type="RefSeq" id="WP_038604720.1">
    <property type="nucleotide sequence ID" value="NZ_CP008944.1"/>
</dbReference>
<evidence type="ECO:0000256" key="12">
    <source>
        <dbReference type="ARBA" id="ARBA00034617"/>
    </source>
</evidence>
<keyword evidence="10" id="KW-0234">DNA repair</keyword>
<evidence type="ECO:0000256" key="11">
    <source>
        <dbReference type="ARBA" id="ARBA00023235"/>
    </source>
</evidence>
<dbReference type="Gene3D" id="3.90.320.10">
    <property type="match status" value="1"/>
</dbReference>
<evidence type="ECO:0000256" key="13">
    <source>
        <dbReference type="ARBA" id="ARBA00034808"/>
    </source>
</evidence>
<dbReference type="EC" id="5.6.2.4" evidence="13"/>
<reference evidence="19 20" key="1">
    <citation type="submission" date="2014-07" db="EMBL/GenBank/DDBJ databases">
        <title>Complete genome sequence of Corynebacterium atypicum DSM 44849: identifiction of the mycolic acid biosynthesis genes.</title>
        <authorList>
            <person name="Tippelt A."/>
            <person name="Mollmann S."/>
            <person name="Albersmeier A."/>
            <person name="Jaenicke S."/>
            <person name="Ruckert C."/>
            <person name="Tauch A."/>
        </authorList>
    </citation>
    <scope>NUCLEOTIDE SEQUENCE [LARGE SCALE GENOMIC DNA]</scope>
    <source>
        <strain evidence="19 20">R2070</strain>
    </source>
</reference>
<dbReference type="SUPFAM" id="SSF52540">
    <property type="entry name" value="P-loop containing nucleoside triphosphate hydrolases"/>
    <property type="match status" value="1"/>
</dbReference>
<dbReference type="Gene3D" id="3.40.50.300">
    <property type="entry name" value="P-loop containing nucleotide triphosphate hydrolases"/>
    <property type="match status" value="2"/>
</dbReference>
<feature type="binding site" evidence="15">
    <location>
        <begin position="53"/>
        <end position="60"/>
    </location>
    <ligand>
        <name>ATP</name>
        <dbReference type="ChEBI" id="CHEBI:30616"/>
    </ligand>
</feature>
<evidence type="ECO:0000256" key="5">
    <source>
        <dbReference type="ARBA" id="ARBA00022801"/>
    </source>
</evidence>
<dbReference type="PANTHER" id="PTHR11070">
    <property type="entry name" value="UVRD / RECB / PCRA DNA HELICASE FAMILY MEMBER"/>
    <property type="match status" value="1"/>
</dbReference>
<keyword evidence="2" id="KW-0540">Nuclease</keyword>
<dbReference type="Pfam" id="PF12705">
    <property type="entry name" value="PDDEXK_1"/>
    <property type="match status" value="1"/>
</dbReference>
<dbReference type="InterPro" id="IPR038726">
    <property type="entry name" value="PDDEXK_AddAB-type"/>
</dbReference>
<keyword evidence="3 15" id="KW-0547">Nucleotide-binding</keyword>
<dbReference type="PANTHER" id="PTHR11070:SF59">
    <property type="entry name" value="DNA 3'-5' HELICASE"/>
    <property type="match status" value="1"/>
</dbReference>
<dbReference type="Pfam" id="PF13361">
    <property type="entry name" value="UvrD_C"/>
    <property type="match status" value="1"/>
</dbReference>
<evidence type="ECO:0000256" key="8">
    <source>
        <dbReference type="ARBA" id="ARBA00022840"/>
    </source>
</evidence>
<feature type="domain" description="UvrD-like helicase C-terminal" evidence="18">
    <location>
        <begin position="301"/>
        <end position="603"/>
    </location>
</feature>
<evidence type="ECO:0000256" key="6">
    <source>
        <dbReference type="ARBA" id="ARBA00022806"/>
    </source>
</evidence>
<name>A0ABN4DC49_9CORY</name>
<keyword evidence="4" id="KW-0227">DNA damage</keyword>
<evidence type="ECO:0000256" key="9">
    <source>
        <dbReference type="ARBA" id="ARBA00023125"/>
    </source>
</evidence>
<comment type="catalytic activity">
    <reaction evidence="14">
        <text>ATP + H2O = ADP + phosphate + H(+)</text>
        <dbReference type="Rhea" id="RHEA:13065"/>
        <dbReference type="ChEBI" id="CHEBI:15377"/>
        <dbReference type="ChEBI" id="CHEBI:15378"/>
        <dbReference type="ChEBI" id="CHEBI:30616"/>
        <dbReference type="ChEBI" id="CHEBI:43474"/>
        <dbReference type="ChEBI" id="CHEBI:456216"/>
        <dbReference type="EC" id="5.6.2.4"/>
    </reaction>
</comment>
<evidence type="ECO:0000313" key="20">
    <source>
        <dbReference type="Proteomes" id="UP000028504"/>
    </source>
</evidence>
<evidence type="ECO:0000256" key="4">
    <source>
        <dbReference type="ARBA" id="ARBA00022763"/>
    </source>
</evidence>
<organism evidence="19 20">
    <name type="scientific">Corynebacterium atypicum</name>
    <dbReference type="NCBI Taxonomy" id="191610"/>
    <lineage>
        <taxon>Bacteria</taxon>
        <taxon>Bacillati</taxon>
        <taxon>Actinomycetota</taxon>
        <taxon>Actinomycetes</taxon>
        <taxon>Mycobacteriales</taxon>
        <taxon>Corynebacteriaceae</taxon>
        <taxon>Corynebacterium</taxon>
    </lineage>
</organism>
<gene>
    <name evidence="19" type="ORF">CATYP_02865</name>
</gene>
<evidence type="ECO:0000259" key="18">
    <source>
        <dbReference type="PROSITE" id="PS51217"/>
    </source>
</evidence>
<keyword evidence="6 15" id="KW-0347">Helicase</keyword>
<feature type="region of interest" description="Disordered" evidence="16">
    <location>
        <begin position="718"/>
        <end position="738"/>
    </location>
</feature>